<evidence type="ECO:0000313" key="2">
    <source>
        <dbReference type="EMBL" id="WTR75717.1"/>
    </source>
</evidence>
<keyword evidence="3" id="KW-1185">Reference proteome</keyword>
<evidence type="ECO:0000313" key="3">
    <source>
        <dbReference type="Proteomes" id="UP001622594"/>
    </source>
</evidence>
<dbReference type="RefSeq" id="WP_406337005.1">
    <property type="nucleotide sequence ID" value="NZ_CP108188.1"/>
</dbReference>
<evidence type="ECO:0000256" key="1">
    <source>
        <dbReference type="SAM" id="MobiDB-lite"/>
    </source>
</evidence>
<dbReference type="Proteomes" id="UP001622594">
    <property type="component" value="Chromosome"/>
</dbReference>
<organism evidence="2 3">
    <name type="scientific">Streptomyces zaomyceticus</name>
    <dbReference type="NCBI Taxonomy" id="68286"/>
    <lineage>
        <taxon>Bacteria</taxon>
        <taxon>Bacillati</taxon>
        <taxon>Actinomycetota</taxon>
        <taxon>Actinomycetes</taxon>
        <taxon>Kitasatosporales</taxon>
        <taxon>Streptomycetaceae</taxon>
        <taxon>Streptomyces</taxon>
    </lineage>
</organism>
<reference evidence="2 3" key="1">
    <citation type="submission" date="2022-10" db="EMBL/GenBank/DDBJ databases">
        <title>The complete genomes of actinobacterial strains from the NBC collection.</title>
        <authorList>
            <person name="Joergensen T.S."/>
            <person name="Alvarez Arevalo M."/>
            <person name="Sterndorff E.B."/>
            <person name="Faurdal D."/>
            <person name="Vuksanovic O."/>
            <person name="Mourched A.-S."/>
            <person name="Charusanti P."/>
            <person name="Shaw S."/>
            <person name="Blin K."/>
            <person name="Weber T."/>
        </authorList>
    </citation>
    <scope>NUCLEOTIDE SEQUENCE [LARGE SCALE GENOMIC DNA]</scope>
    <source>
        <strain evidence="2 3">NBC_00123</strain>
    </source>
</reference>
<gene>
    <name evidence="2" type="ORF">OG814_03580</name>
</gene>
<feature type="compositionally biased region" description="Acidic residues" evidence="1">
    <location>
        <begin position="1"/>
        <end position="10"/>
    </location>
</feature>
<accession>A0ABZ1LMC9</accession>
<feature type="region of interest" description="Disordered" evidence="1">
    <location>
        <begin position="1"/>
        <end position="20"/>
    </location>
</feature>
<proteinExistence type="predicted"/>
<protein>
    <submittedName>
        <fullName evidence="2">Uncharacterized protein</fullName>
    </submittedName>
</protein>
<sequence length="86" mass="9066">MTIVAPEDDSWAAAGPGDGTVRVHGPRDVWAELEDVHARWEQAGRPTAYRVELADAGGPQHVISGAGPKALAWTLPPIDLVPHGTP</sequence>
<name>A0ABZ1LMC9_9ACTN</name>
<dbReference type="EMBL" id="CP108188">
    <property type="protein sequence ID" value="WTR75717.1"/>
    <property type="molecule type" value="Genomic_DNA"/>
</dbReference>